<dbReference type="RefSeq" id="WP_310925228.1">
    <property type="nucleotide sequence ID" value="NZ_JAMQOP010000003.1"/>
</dbReference>
<name>A0ABU2GHQ1_9EURY</name>
<dbReference type="EMBL" id="JAMQOP010000003">
    <property type="protein sequence ID" value="MDS0300333.1"/>
    <property type="molecule type" value="Genomic_DNA"/>
</dbReference>
<comment type="caution">
    <text evidence="3">The sequence shown here is derived from an EMBL/GenBank/DDBJ whole genome shotgun (WGS) entry which is preliminary data.</text>
</comment>
<protein>
    <submittedName>
        <fullName evidence="3">DUF2264 domain-containing protein</fullName>
    </submittedName>
</protein>
<reference evidence="3 4" key="1">
    <citation type="submission" date="2022-06" db="EMBL/GenBank/DDBJ databases">
        <title>Halogeometricum sp. a new haloarchaeum isolate from saline soil.</title>
        <authorList>
            <person name="Strakova D."/>
            <person name="Galisteo C."/>
            <person name="Sanchez-Porro C."/>
            <person name="Ventosa A."/>
        </authorList>
    </citation>
    <scope>NUCLEOTIDE SEQUENCE [LARGE SCALE GENOMIC DNA]</scope>
    <source>
        <strain evidence="3 4">S1BR25-6</strain>
    </source>
</reference>
<dbReference type="Pfam" id="PF20938">
    <property type="entry name" value="DUF2264_C"/>
    <property type="match status" value="1"/>
</dbReference>
<evidence type="ECO:0000313" key="3">
    <source>
        <dbReference type="EMBL" id="MDS0300333.1"/>
    </source>
</evidence>
<feature type="domain" description="DUF2264" evidence="2">
    <location>
        <begin position="387"/>
        <end position="563"/>
    </location>
</feature>
<dbReference type="PANTHER" id="PTHR35339:SF4">
    <property type="entry name" value="LINALOOL DEHYDRATASE_ISOMERASE DOMAIN-CONTAINING PROTEIN"/>
    <property type="match status" value="1"/>
</dbReference>
<dbReference type="PIRSF" id="PIRSF014753">
    <property type="entry name" value="UCP014753"/>
    <property type="match status" value="1"/>
</dbReference>
<dbReference type="PANTHER" id="PTHR35339">
    <property type="entry name" value="LINALOOL DEHYDRATASE_ISOMERASE DOMAIN-CONTAINING PROTEIN"/>
    <property type="match status" value="1"/>
</dbReference>
<accession>A0ABU2GHQ1</accession>
<dbReference type="InterPro" id="IPR016624">
    <property type="entry name" value="UCP014753"/>
</dbReference>
<dbReference type="InterPro" id="IPR049349">
    <property type="entry name" value="DUF2264_N"/>
</dbReference>
<sequence length="652" mass="71166">MNPLDGNPLATRRDLQNAARSLLVPLEQHASPGGARVRPGVTGAHFPTLAAELEGFARPLWGAAPLAAGGGDFDYWERYRTGLANGTNPEHEEYWGAVTDYSQTAVEMAPIGVALALATDDLWRPLTDDTQAAVADWLRRINDVDVPDSNWLFFRVLANEGLRAVGSEPDEERVRQDLDRLESFALSDGWYGDGPDGHCDYYTAWELHTDGLLYATLADDRDPERADRIRDRARAFAGEFDRWFAADGGALPYGRSLTYRFAQGAFWGALAFAGVEAFPWGELKARWLRHLRWWAGRPVFTADGVLSLGYAYPTLKMTESYNSPSSPYWAMKFFLPLALSADHPFWQAEERTPDRPSDVVSQEPPGMVLQPDDGQVCALCAGTASGDAEKYNKFAYSTRFGMNVADGNGRTGAAPDGTLLLSDDDERFRRRQQIVDRDVRDNVVYSRWEPWDDVTVDSWLAPAPPWHVRLHRIKTDRTLTSVEGGFPVPADGHASAATDGTAAAAAAAGDSLLRTLDGTREGAVESLPPNTNLLCPRTVVPTLCGEHEPGTTWLATGVLGGPMGIVAEYPDSVTNPSAPADFTANQRRESGDDTAALTRQWAAPPASASNDRDLAVATDVAGPEYDRIEDGHVITAGDGRTLLRVDPSPPRR</sequence>
<proteinExistence type="predicted"/>
<organism evidence="3 4">
    <name type="scientific">Halogeometricum salsisoli</name>
    <dbReference type="NCBI Taxonomy" id="2950536"/>
    <lineage>
        <taxon>Archaea</taxon>
        <taxon>Methanobacteriati</taxon>
        <taxon>Methanobacteriota</taxon>
        <taxon>Stenosarchaea group</taxon>
        <taxon>Halobacteria</taxon>
        <taxon>Halobacteriales</taxon>
        <taxon>Haloferacaceae</taxon>
        <taxon>Halogeometricum</taxon>
    </lineage>
</organism>
<dbReference type="Proteomes" id="UP001257060">
    <property type="component" value="Unassembled WGS sequence"/>
</dbReference>
<evidence type="ECO:0000259" key="2">
    <source>
        <dbReference type="Pfam" id="PF20938"/>
    </source>
</evidence>
<evidence type="ECO:0000313" key="4">
    <source>
        <dbReference type="Proteomes" id="UP001257060"/>
    </source>
</evidence>
<dbReference type="InterPro" id="IPR049237">
    <property type="entry name" value="DUF2264_C"/>
</dbReference>
<gene>
    <name evidence="3" type="ORF">NDI76_16425</name>
</gene>
<feature type="domain" description="DUF2264" evidence="1">
    <location>
        <begin position="11"/>
        <end position="351"/>
    </location>
</feature>
<evidence type="ECO:0000259" key="1">
    <source>
        <dbReference type="Pfam" id="PF10022"/>
    </source>
</evidence>
<dbReference type="Pfam" id="PF10022">
    <property type="entry name" value="DUF2264"/>
    <property type="match status" value="1"/>
</dbReference>
<keyword evidence="4" id="KW-1185">Reference proteome</keyword>